<dbReference type="AlphaFoldDB" id="A0AAN6Z5U5"/>
<accession>A0AAN6Z5U5</accession>
<reference evidence="2" key="2">
    <citation type="submission" date="2023-05" db="EMBL/GenBank/DDBJ databases">
        <authorList>
            <consortium name="Lawrence Berkeley National Laboratory"/>
            <person name="Steindorff A."/>
            <person name="Hensen N."/>
            <person name="Bonometti L."/>
            <person name="Westerberg I."/>
            <person name="Brannstrom I.O."/>
            <person name="Guillou S."/>
            <person name="Cros-Aarteil S."/>
            <person name="Calhoun S."/>
            <person name="Haridas S."/>
            <person name="Kuo A."/>
            <person name="Mondo S."/>
            <person name="Pangilinan J."/>
            <person name="Riley R."/>
            <person name="Labutti K."/>
            <person name="Andreopoulos B."/>
            <person name="Lipzen A."/>
            <person name="Chen C."/>
            <person name="Yanf M."/>
            <person name="Daum C."/>
            <person name="Ng V."/>
            <person name="Clum A."/>
            <person name="Ohm R."/>
            <person name="Martin F."/>
            <person name="Silar P."/>
            <person name="Natvig D."/>
            <person name="Lalanne C."/>
            <person name="Gautier V."/>
            <person name="Ament-Velasquez S.L."/>
            <person name="Kruys A."/>
            <person name="Hutchinson M.I."/>
            <person name="Powell A.J."/>
            <person name="Barry K."/>
            <person name="Miller A.N."/>
            <person name="Grigoriev I.V."/>
            <person name="Debuchy R."/>
            <person name="Gladieux P."/>
            <person name="Thoren M.H."/>
            <person name="Johannesson H."/>
        </authorList>
    </citation>
    <scope>NUCLEOTIDE SEQUENCE</scope>
    <source>
        <strain evidence="2">CBS 731.68</strain>
    </source>
</reference>
<keyword evidence="3" id="KW-1185">Reference proteome</keyword>
<proteinExistence type="predicted"/>
<name>A0AAN6Z5U5_9PEZI</name>
<feature type="region of interest" description="Disordered" evidence="1">
    <location>
        <begin position="14"/>
        <end position="114"/>
    </location>
</feature>
<evidence type="ECO:0000256" key="1">
    <source>
        <dbReference type="SAM" id="MobiDB-lite"/>
    </source>
</evidence>
<dbReference type="Proteomes" id="UP001302602">
    <property type="component" value="Unassembled WGS sequence"/>
</dbReference>
<comment type="caution">
    <text evidence="2">The sequence shown here is derived from an EMBL/GenBank/DDBJ whole genome shotgun (WGS) entry which is preliminary data.</text>
</comment>
<evidence type="ECO:0000313" key="3">
    <source>
        <dbReference type="Proteomes" id="UP001302602"/>
    </source>
</evidence>
<evidence type="ECO:0000313" key="2">
    <source>
        <dbReference type="EMBL" id="KAK4126830.1"/>
    </source>
</evidence>
<organism evidence="2 3">
    <name type="scientific">Parathielavia appendiculata</name>
    <dbReference type="NCBI Taxonomy" id="2587402"/>
    <lineage>
        <taxon>Eukaryota</taxon>
        <taxon>Fungi</taxon>
        <taxon>Dikarya</taxon>
        <taxon>Ascomycota</taxon>
        <taxon>Pezizomycotina</taxon>
        <taxon>Sordariomycetes</taxon>
        <taxon>Sordariomycetidae</taxon>
        <taxon>Sordariales</taxon>
        <taxon>Chaetomiaceae</taxon>
        <taxon>Parathielavia</taxon>
    </lineage>
</organism>
<dbReference type="RefSeq" id="XP_062650601.1">
    <property type="nucleotide sequence ID" value="XM_062786104.1"/>
</dbReference>
<sequence>MHRHVMGSDADVAVSNANDAGPEPGANPPSLNSHVPGNDASIIAPEGDVPAPDADTIFTSPNVQDADGKDRTTSVDNANQHTGGMPARRNARNKRYSENGLNKSQAAGKRARHHDIPPGKTQHCELPDQVLHVVRHAKPSDTERIANPDSKHPVVQGPVRTIFAREIERTDFILTFLLIGSGYYIIRDGQGRPCRDYSGCVAALESFSFNDPRHLSVPR</sequence>
<gene>
    <name evidence="2" type="ORF">N657DRAFT_177537</name>
</gene>
<reference evidence="2" key="1">
    <citation type="journal article" date="2023" name="Mol. Phylogenet. Evol.">
        <title>Genome-scale phylogeny and comparative genomics of the fungal order Sordariales.</title>
        <authorList>
            <person name="Hensen N."/>
            <person name="Bonometti L."/>
            <person name="Westerberg I."/>
            <person name="Brannstrom I.O."/>
            <person name="Guillou S."/>
            <person name="Cros-Aarteil S."/>
            <person name="Calhoun S."/>
            <person name="Haridas S."/>
            <person name="Kuo A."/>
            <person name="Mondo S."/>
            <person name="Pangilinan J."/>
            <person name="Riley R."/>
            <person name="LaButti K."/>
            <person name="Andreopoulos B."/>
            <person name="Lipzen A."/>
            <person name="Chen C."/>
            <person name="Yan M."/>
            <person name="Daum C."/>
            <person name="Ng V."/>
            <person name="Clum A."/>
            <person name="Steindorff A."/>
            <person name="Ohm R.A."/>
            <person name="Martin F."/>
            <person name="Silar P."/>
            <person name="Natvig D.O."/>
            <person name="Lalanne C."/>
            <person name="Gautier V."/>
            <person name="Ament-Velasquez S.L."/>
            <person name="Kruys A."/>
            <person name="Hutchinson M.I."/>
            <person name="Powell A.J."/>
            <person name="Barry K."/>
            <person name="Miller A.N."/>
            <person name="Grigoriev I.V."/>
            <person name="Debuchy R."/>
            <person name="Gladieux P."/>
            <person name="Hiltunen Thoren M."/>
            <person name="Johannesson H."/>
        </authorList>
    </citation>
    <scope>NUCLEOTIDE SEQUENCE</scope>
    <source>
        <strain evidence="2">CBS 731.68</strain>
    </source>
</reference>
<protein>
    <submittedName>
        <fullName evidence="2">Uncharacterized protein</fullName>
    </submittedName>
</protein>
<dbReference type="GeneID" id="87822870"/>
<dbReference type="EMBL" id="MU853224">
    <property type="protein sequence ID" value="KAK4126830.1"/>
    <property type="molecule type" value="Genomic_DNA"/>
</dbReference>